<evidence type="ECO:0000256" key="4">
    <source>
        <dbReference type="ARBA" id="ARBA00022679"/>
    </source>
</evidence>
<dbReference type="PANTHER" id="PTHR43065:SF10">
    <property type="entry name" value="PEROXIDE STRESS-ACTIVATED HISTIDINE KINASE MAK3"/>
    <property type="match status" value="1"/>
</dbReference>
<proteinExistence type="predicted"/>
<dbReference type="InterPro" id="IPR036097">
    <property type="entry name" value="HisK_dim/P_sf"/>
</dbReference>
<dbReference type="InterPro" id="IPR003594">
    <property type="entry name" value="HATPase_dom"/>
</dbReference>
<evidence type="ECO:0000256" key="6">
    <source>
        <dbReference type="ARBA" id="ARBA00022777"/>
    </source>
</evidence>
<dbReference type="SMART" id="SM00387">
    <property type="entry name" value="HATPase_c"/>
    <property type="match status" value="1"/>
</dbReference>
<evidence type="ECO:0000256" key="1">
    <source>
        <dbReference type="ARBA" id="ARBA00000085"/>
    </source>
</evidence>
<keyword evidence="8" id="KW-0902">Two-component regulatory system</keyword>
<name>A0A1Y5F7K0_9BACT</name>
<comment type="catalytic activity">
    <reaction evidence="1">
        <text>ATP + protein L-histidine = ADP + protein N-phospho-L-histidine.</text>
        <dbReference type="EC" id="2.7.13.3"/>
    </reaction>
</comment>
<keyword evidence="6" id="KW-0418">Kinase</keyword>
<dbReference type="GO" id="GO:0005524">
    <property type="term" value="F:ATP binding"/>
    <property type="evidence" value="ECO:0007669"/>
    <property type="project" value="UniProtKB-KW"/>
</dbReference>
<evidence type="ECO:0000256" key="2">
    <source>
        <dbReference type="ARBA" id="ARBA00012438"/>
    </source>
</evidence>
<keyword evidence="5" id="KW-0547">Nucleotide-binding</keyword>
<dbReference type="Gene3D" id="3.30.565.10">
    <property type="entry name" value="Histidine kinase-like ATPase, C-terminal domain"/>
    <property type="match status" value="1"/>
</dbReference>
<dbReference type="EMBL" id="MAAO01000006">
    <property type="protein sequence ID" value="OUR96754.1"/>
    <property type="molecule type" value="Genomic_DNA"/>
</dbReference>
<dbReference type="GO" id="GO:0000155">
    <property type="term" value="F:phosphorelay sensor kinase activity"/>
    <property type="evidence" value="ECO:0007669"/>
    <property type="project" value="InterPro"/>
</dbReference>
<dbReference type="PROSITE" id="PS50109">
    <property type="entry name" value="HIS_KIN"/>
    <property type="match status" value="1"/>
</dbReference>
<sequence>MDLLAKINKISKMLFNGPDSEVGLERSMRLIGESLEVDGILVLKNILNEKTSEIQLEPYFEWKESREEVFTSILDSNLLKNFTYEEVYQSFSMTLAQGLPLYGNSSNFDFQSKEIAPYFLKKGLKSFIILPVFYDSFHWGNLVLIDFTKERDWAEVSEGLMIVAGMLGAFIKNKEFRDNMNEELVSDHGKKMATLGEMAAGIVHEINNPLFIINGYATKINTLIEREQLDKEQLRNISDMIQKSCKRVTSIISGLRMISRKTRLDDLEVKSFKDVINGTIDISKERIRLADIELKINYPEGDDFPIECHPEQLSQVLVNLFNNAYDSISERDDTKWIELSLKDLGDRLHFSVTDSGNKIPKEIASKIMQPFFTTKEAGKGTGLGLSISKEIVSKHGGNFFLDHDCENVRFVIELPKLEYE</sequence>
<accession>A0A1Y5F7K0</accession>
<evidence type="ECO:0000256" key="8">
    <source>
        <dbReference type="ARBA" id="ARBA00023012"/>
    </source>
</evidence>
<dbReference type="PRINTS" id="PR00344">
    <property type="entry name" value="BCTRLSENSOR"/>
</dbReference>
<evidence type="ECO:0000313" key="11">
    <source>
        <dbReference type="Proteomes" id="UP000196531"/>
    </source>
</evidence>
<dbReference type="Pfam" id="PF00512">
    <property type="entry name" value="HisKA"/>
    <property type="match status" value="1"/>
</dbReference>
<evidence type="ECO:0000256" key="7">
    <source>
        <dbReference type="ARBA" id="ARBA00022840"/>
    </source>
</evidence>
<dbReference type="SUPFAM" id="SSF47384">
    <property type="entry name" value="Homodimeric domain of signal transducing histidine kinase"/>
    <property type="match status" value="1"/>
</dbReference>
<dbReference type="InterPro" id="IPR036890">
    <property type="entry name" value="HATPase_C_sf"/>
</dbReference>
<dbReference type="SUPFAM" id="SSF55781">
    <property type="entry name" value="GAF domain-like"/>
    <property type="match status" value="1"/>
</dbReference>
<dbReference type="AlphaFoldDB" id="A0A1Y5F7K0"/>
<reference evidence="11" key="1">
    <citation type="journal article" date="2017" name="Proc. Natl. Acad. Sci. U.S.A.">
        <title>Simulation of Deepwater Horizon oil plume reveals substrate specialization within a complex community of hydrocarbon-degraders.</title>
        <authorList>
            <person name="Hu P."/>
            <person name="Dubinsky E.A."/>
            <person name="Probst A.J."/>
            <person name="Wang J."/>
            <person name="Sieber C.M.K."/>
            <person name="Tom L.M."/>
            <person name="Gardinali P."/>
            <person name="Banfield J.F."/>
            <person name="Atlas R.M."/>
            <person name="Andersen G.L."/>
        </authorList>
    </citation>
    <scope>NUCLEOTIDE SEQUENCE [LARGE SCALE GENOMIC DNA]</scope>
</reference>
<comment type="caution">
    <text evidence="10">The sequence shown here is derived from an EMBL/GenBank/DDBJ whole genome shotgun (WGS) entry which is preliminary data.</text>
</comment>
<dbReference type="InterPro" id="IPR005467">
    <property type="entry name" value="His_kinase_dom"/>
</dbReference>
<evidence type="ECO:0000256" key="5">
    <source>
        <dbReference type="ARBA" id="ARBA00022741"/>
    </source>
</evidence>
<keyword evidence="4" id="KW-0808">Transferase</keyword>
<dbReference type="Proteomes" id="UP000196531">
    <property type="component" value="Unassembled WGS sequence"/>
</dbReference>
<evidence type="ECO:0000256" key="3">
    <source>
        <dbReference type="ARBA" id="ARBA00022553"/>
    </source>
</evidence>
<organism evidence="10 11">
    <name type="scientific">Halobacteriovorax marinus</name>
    <dbReference type="NCBI Taxonomy" id="97084"/>
    <lineage>
        <taxon>Bacteria</taxon>
        <taxon>Pseudomonadati</taxon>
        <taxon>Bdellovibrionota</taxon>
        <taxon>Bacteriovoracia</taxon>
        <taxon>Bacteriovoracales</taxon>
        <taxon>Halobacteriovoraceae</taxon>
        <taxon>Halobacteriovorax</taxon>
    </lineage>
</organism>
<dbReference type="InterPro" id="IPR003661">
    <property type="entry name" value="HisK_dim/P_dom"/>
</dbReference>
<evidence type="ECO:0000259" key="9">
    <source>
        <dbReference type="PROSITE" id="PS50109"/>
    </source>
</evidence>
<dbReference type="SUPFAM" id="SSF55874">
    <property type="entry name" value="ATPase domain of HSP90 chaperone/DNA topoisomerase II/histidine kinase"/>
    <property type="match status" value="1"/>
</dbReference>
<dbReference type="Pfam" id="PF02518">
    <property type="entry name" value="HATPase_c"/>
    <property type="match status" value="1"/>
</dbReference>
<evidence type="ECO:0000313" key="10">
    <source>
        <dbReference type="EMBL" id="OUR96754.1"/>
    </source>
</evidence>
<keyword evidence="7" id="KW-0067">ATP-binding</keyword>
<protein>
    <recommendedName>
        <fullName evidence="2">histidine kinase</fullName>
        <ecNumber evidence="2">2.7.13.3</ecNumber>
    </recommendedName>
</protein>
<dbReference type="EC" id="2.7.13.3" evidence="2"/>
<dbReference type="InterPro" id="IPR004358">
    <property type="entry name" value="Sig_transdc_His_kin-like_C"/>
</dbReference>
<keyword evidence="3" id="KW-0597">Phosphoprotein</keyword>
<dbReference type="Gene3D" id="1.10.287.130">
    <property type="match status" value="1"/>
</dbReference>
<gene>
    <name evidence="10" type="ORF">A9Q84_10460</name>
</gene>
<dbReference type="CDD" id="cd00082">
    <property type="entry name" value="HisKA"/>
    <property type="match status" value="1"/>
</dbReference>
<dbReference type="SMART" id="SM00388">
    <property type="entry name" value="HisKA"/>
    <property type="match status" value="1"/>
</dbReference>
<feature type="domain" description="Histidine kinase" evidence="9">
    <location>
        <begin position="201"/>
        <end position="418"/>
    </location>
</feature>
<dbReference type="PANTHER" id="PTHR43065">
    <property type="entry name" value="SENSOR HISTIDINE KINASE"/>
    <property type="match status" value="1"/>
</dbReference>